<name>A0A0G4IQP3_PLABS</name>
<dbReference type="OMA" id="NFRCNEP"/>
<evidence type="ECO:0000313" key="3">
    <source>
        <dbReference type="EMBL" id="SPQ97949.1"/>
    </source>
</evidence>
<dbReference type="CDD" id="cd10568">
    <property type="entry name" value="SWIB_like"/>
    <property type="match status" value="1"/>
</dbReference>
<keyword evidence="3" id="KW-0496">Mitochondrion</keyword>
<evidence type="ECO:0000313" key="2">
    <source>
        <dbReference type="EMBL" id="CEO97653.1"/>
    </source>
</evidence>
<dbReference type="Gene3D" id="1.10.245.10">
    <property type="entry name" value="SWIB/MDM2 domain"/>
    <property type="match status" value="1"/>
</dbReference>
<sequence>MGTSGSDSDSHAPRKLPIVPELRLPQQLDALIPEAKLFLQLTRFEQRIDAALARMRLDAQRILRTPRTVYRTLRIFLAHEIDNDTLRFRVHGHLVNPDTGNPDSHRDRNRFSHYVRNAAVQLQAPAYSESECILEWNRNDEDVDLDGIELTARAANEDTHCRVLLNLEQYPPRWVAPDRLAAALGLQMLPTKENVLESLWAYIRRYQLLHAQDPTQVICDEVLRDVFGLGQISIDTLPGALDKVLRPADPLTFLYHLRLDDADKCRQVYDISMQIPDSHPSHIAALPETPERDAAEISQLHERCRSLLQEIGDRLQGYQFMAAFSESPVDVMRVAIANQARDLSILAGHGRHPSPFVDWGPGAADEYVSQFSRSS</sequence>
<geneLocation type="mitochondrion" evidence="3"/>
<gene>
    <name evidence="2" type="ORF">PBRA_000998</name>
    <name evidence="3" type="ORF">PLBR_LOCUS5164</name>
</gene>
<feature type="domain" description="DM2" evidence="1">
    <location>
        <begin position="169"/>
        <end position="247"/>
    </location>
</feature>
<evidence type="ECO:0000313" key="5">
    <source>
        <dbReference type="Proteomes" id="UP000290189"/>
    </source>
</evidence>
<dbReference type="EMBL" id="CDSF01000079">
    <property type="protein sequence ID" value="CEO97653.1"/>
    <property type="molecule type" value="Genomic_DNA"/>
</dbReference>
<dbReference type="EMBL" id="OVEO01000008">
    <property type="protein sequence ID" value="SPQ97949.1"/>
    <property type="molecule type" value="Genomic_DNA"/>
</dbReference>
<accession>A0A0G4IQP3</accession>
<dbReference type="PANTHER" id="PTHR13844">
    <property type="entry name" value="SWI/SNF-RELATED MATRIX-ASSOCIATED ACTIN-DEPENDENT REGULATOR OF CHROMATIN SUBFAMILY D"/>
    <property type="match status" value="1"/>
</dbReference>
<reference evidence="3 5" key="2">
    <citation type="submission" date="2018-03" db="EMBL/GenBank/DDBJ databases">
        <authorList>
            <person name="Fogelqvist J."/>
        </authorList>
    </citation>
    <scope>NUCLEOTIDE SEQUENCE [LARGE SCALE GENOMIC DNA]</scope>
</reference>
<keyword evidence="4" id="KW-1185">Reference proteome</keyword>
<organism evidence="2 4">
    <name type="scientific">Plasmodiophora brassicae</name>
    <name type="common">Clubroot disease agent</name>
    <dbReference type="NCBI Taxonomy" id="37360"/>
    <lineage>
        <taxon>Eukaryota</taxon>
        <taxon>Sar</taxon>
        <taxon>Rhizaria</taxon>
        <taxon>Endomyxa</taxon>
        <taxon>Phytomyxea</taxon>
        <taxon>Plasmodiophorida</taxon>
        <taxon>Plasmodiophoridae</taxon>
        <taxon>Plasmodiophora</taxon>
    </lineage>
</organism>
<dbReference type="AlphaFoldDB" id="A0A0G4IQP3"/>
<dbReference type="Pfam" id="PF02201">
    <property type="entry name" value="SWIB"/>
    <property type="match status" value="1"/>
</dbReference>
<proteinExistence type="predicted"/>
<reference evidence="2 4" key="1">
    <citation type="submission" date="2015-02" db="EMBL/GenBank/DDBJ databases">
        <authorList>
            <person name="Chooi Y.-H."/>
        </authorList>
    </citation>
    <scope>NUCLEOTIDE SEQUENCE [LARGE SCALE GENOMIC DNA]</scope>
    <source>
        <strain evidence="2">E3</strain>
    </source>
</reference>
<evidence type="ECO:0000259" key="1">
    <source>
        <dbReference type="PROSITE" id="PS51925"/>
    </source>
</evidence>
<dbReference type="PROSITE" id="PS51925">
    <property type="entry name" value="SWIB_MDM2"/>
    <property type="match status" value="1"/>
</dbReference>
<dbReference type="InterPro" id="IPR036885">
    <property type="entry name" value="SWIB_MDM2_dom_sf"/>
</dbReference>
<evidence type="ECO:0000313" key="4">
    <source>
        <dbReference type="Proteomes" id="UP000039324"/>
    </source>
</evidence>
<dbReference type="SUPFAM" id="SSF47592">
    <property type="entry name" value="SWIB/MDM2 domain"/>
    <property type="match status" value="1"/>
</dbReference>
<dbReference type="InterPro" id="IPR003121">
    <property type="entry name" value="SWIB_MDM2_domain"/>
</dbReference>
<dbReference type="Proteomes" id="UP000039324">
    <property type="component" value="Unassembled WGS sequence"/>
</dbReference>
<dbReference type="OrthoDB" id="10263741at2759"/>
<dbReference type="Proteomes" id="UP000290189">
    <property type="component" value="Unassembled WGS sequence"/>
</dbReference>
<protein>
    <recommendedName>
        <fullName evidence="1">DM2 domain-containing protein</fullName>
    </recommendedName>
</protein>
<dbReference type="STRING" id="37360.A0A0G4IQP3"/>